<keyword evidence="2" id="KW-1133">Transmembrane helix</keyword>
<sequence>MHSTPESSQSEELSFGADPDDGPRPGERAAAWAVNWSRAHRRLLVVVGLSAALVAGLGVGGWHLYEKSNRPLPPPDGPWPQMGTLSVYLCGGTRLDTGRKTCRDGGSATAADKQKIEATLRAVPELRDLRFKSREEALSDFRERSTGGQEPDLIDFPESYQARIGSGDWRALKSRFETLMGVSDVFLTRDGFWWDKADIEISLCPEPSSLPAFGCVKRGRPTEDEKRAVFDRIKALPDVEAVYLEDPVHYLKMLRHSYWDENGSAMHDLRHAAETFYVKLKKPPAMAELRKIFKEMPGVQDVTDISISRP</sequence>
<feature type="domain" description="FtsX extracellular" evidence="3">
    <location>
        <begin position="86"/>
        <end position="184"/>
    </location>
</feature>
<gene>
    <name evidence="4" type="ORF">ACFHYQ_22020</name>
</gene>
<organism evidence="4 5">
    <name type="scientific">Sphaerimonospora cavernae</name>
    <dbReference type="NCBI Taxonomy" id="1740611"/>
    <lineage>
        <taxon>Bacteria</taxon>
        <taxon>Bacillati</taxon>
        <taxon>Actinomycetota</taxon>
        <taxon>Actinomycetes</taxon>
        <taxon>Streptosporangiales</taxon>
        <taxon>Streptosporangiaceae</taxon>
        <taxon>Sphaerimonospora</taxon>
    </lineage>
</organism>
<reference evidence="4 5" key="1">
    <citation type="submission" date="2024-09" db="EMBL/GenBank/DDBJ databases">
        <authorList>
            <person name="Sun Q."/>
            <person name="Mori K."/>
        </authorList>
    </citation>
    <scope>NUCLEOTIDE SEQUENCE [LARGE SCALE GENOMIC DNA]</scope>
    <source>
        <strain evidence="4 5">TBRC 1851</strain>
    </source>
</reference>
<keyword evidence="2" id="KW-0472">Membrane</keyword>
<evidence type="ECO:0000259" key="3">
    <source>
        <dbReference type="Pfam" id="PF18075"/>
    </source>
</evidence>
<evidence type="ECO:0000256" key="1">
    <source>
        <dbReference type="SAM" id="MobiDB-lite"/>
    </source>
</evidence>
<dbReference type="InterPro" id="IPR040690">
    <property type="entry name" value="FtsX_ECD"/>
</dbReference>
<keyword evidence="2" id="KW-0812">Transmembrane</keyword>
<dbReference type="Proteomes" id="UP001589870">
    <property type="component" value="Unassembled WGS sequence"/>
</dbReference>
<dbReference type="RefSeq" id="WP_394303010.1">
    <property type="nucleotide sequence ID" value="NZ_JBHMQT010000044.1"/>
</dbReference>
<keyword evidence="5" id="KW-1185">Reference proteome</keyword>
<dbReference type="Gene3D" id="3.30.70.3040">
    <property type="match status" value="2"/>
</dbReference>
<accession>A0ABV6U9W4</accession>
<feature type="domain" description="FtsX extracellular" evidence="3">
    <location>
        <begin position="201"/>
        <end position="302"/>
    </location>
</feature>
<feature type="transmembrane region" description="Helical" evidence="2">
    <location>
        <begin position="43"/>
        <end position="65"/>
    </location>
</feature>
<dbReference type="Pfam" id="PF18075">
    <property type="entry name" value="FtsX_ECD"/>
    <property type="match status" value="2"/>
</dbReference>
<evidence type="ECO:0000313" key="4">
    <source>
        <dbReference type="EMBL" id="MFC0864975.1"/>
    </source>
</evidence>
<name>A0ABV6U9W4_9ACTN</name>
<proteinExistence type="predicted"/>
<dbReference type="EMBL" id="JBHMQT010000044">
    <property type="protein sequence ID" value="MFC0864975.1"/>
    <property type="molecule type" value="Genomic_DNA"/>
</dbReference>
<evidence type="ECO:0000256" key="2">
    <source>
        <dbReference type="SAM" id="Phobius"/>
    </source>
</evidence>
<comment type="caution">
    <text evidence="4">The sequence shown here is derived from an EMBL/GenBank/DDBJ whole genome shotgun (WGS) entry which is preliminary data.</text>
</comment>
<feature type="region of interest" description="Disordered" evidence="1">
    <location>
        <begin position="1"/>
        <end position="27"/>
    </location>
</feature>
<feature type="compositionally biased region" description="Polar residues" evidence="1">
    <location>
        <begin position="1"/>
        <end position="12"/>
    </location>
</feature>
<protein>
    <submittedName>
        <fullName evidence="4">Permease-like cell division protein FtsX</fullName>
    </submittedName>
</protein>
<evidence type="ECO:0000313" key="5">
    <source>
        <dbReference type="Proteomes" id="UP001589870"/>
    </source>
</evidence>